<sequence>MRQQPGGPPQRPELTGVDHGFQIYEQRVGALVEHHRQGGLRMLGSNVEHPGHLLAVDACWLLQQHMHASFDGLGGKSWMLEVRDGDHHSVHLTRVEHLDVVGEQRHTQPGSGGGVILV</sequence>
<dbReference type="EMBL" id="VSSQ01024037">
    <property type="protein sequence ID" value="MPM71324.1"/>
    <property type="molecule type" value="Genomic_DNA"/>
</dbReference>
<dbReference type="AlphaFoldDB" id="A0A645C8U6"/>
<protein>
    <submittedName>
        <fullName evidence="1">Uncharacterized protein</fullName>
    </submittedName>
</protein>
<reference evidence="1" key="1">
    <citation type="submission" date="2019-08" db="EMBL/GenBank/DDBJ databases">
        <authorList>
            <person name="Kucharzyk K."/>
            <person name="Murdoch R.W."/>
            <person name="Higgins S."/>
            <person name="Loffler F."/>
        </authorList>
    </citation>
    <scope>NUCLEOTIDE SEQUENCE</scope>
</reference>
<evidence type="ECO:0000313" key="1">
    <source>
        <dbReference type="EMBL" id="MPM71324.1"/>
    </source>
</evidence>
<name>A0A645C8U6_9ZZZZ</name>
<proteinExistence type="predicted"/>
<accession>A0A645C8U6</accession>
<gene>
    <name evidence="1" type="ORF">SDC9_118288</name>
</gene>
<comment type="caution">
    <text evidence="1">The sequence shown here is derived from an EMBL/GenBank/DDBJ whole genome shotgun (WGS) entry which is preliminary data.</text>
</comment>
<organism evidence="1">
    <name type="scientific">bioreactor metagenome</name>
    <dbReference type="NCBI Taxonomy" id="1076179"/>
    <lineage>
        <taxon>unclassified sequences</taxon>
        <taxon>metagenomes</taxon>
        <taxon>ecological metagenomes</taxon>
    </lineage>
</organism>